<protein>
    <recommendedName>
        <fullName evidence="2">Addiction module antidote protein</fullName>
    </recommendedName>
</protein>
<dbReference type="SUPFAM" id="SSF47413">
    <property type="entry name" value="lambda repressor-like DNA-binding domains"/>
    <property type="match status" value="1"/>
</dbReference>
<name>A0A1J5RSZ9_9ZZZZ</name>
<comment type="caution">
    <text evidence="1">The sequence shown here is derived from an EMBL/GenBank/DDBJ whole genome shotgun (WGS) entry which is preliminary data.</text>
</comment>
<dbReference type="AlphaFoldDB" id="A0A1J5RSZ9"/>
<gene>
    <name evidence="1" type="ORF">GALL_229080</name>
</gene>
<dbReference type="InterPro" id="IPR014057">
    <property type="entry name" value="HI1420"/>
</dbReference>
<dbReference type="GO" id="GO:0003677">
    <property type="term" value="F:DNA binding"/>
    <property type="evidence" value="ECO:0007669"/>
    <property type="project" value="InterPro"/>
</dbReference>
<dbReference type="InterPro" id="IPR010982">
    <property type="entry name" value="Lambda_DNA-bd_dom_sf"/>
</dbReference>
<sequence>MTKRHAKEWDSSIGLDTPEDIAGYLDAALEDGEPRIVAIALGNIAKSKGMADIARETGLSRESLYRALGENGNPRLETLLKVVKAVGIRFSARPAA</sequence>
<dbReference type="NCBIfam" id="TIGR02684">
    <property type="entry name" value="dnstrm_HI1420"/>
    <property type="match status" value="1"/>
</dbReference>
<evidence type="ECO:0008006" key="2">
    <source>
        <dbReference type="Google" id="ProtNLM"/>
    </source>
</evidence>
<evidence type="ECO:0000313" key="1">
    <source>
        <dbReference type="EMBL" id="OIQ95103.1"/>
    </source>
</evidence>
<dbReference type="PANTHER" id="PTHR40275:SF1">
    <property type="entry name" value="SSL7038 PROTEIN"/>
    <property type="match status" value="1"/>
</dbReference>
<dbReference type="PANTHER" id="PTHR40275">
    <property type="entry name" value="SSL7038 PROTEIN"/>
    <property type="match status" value="1"/>
</dbReference>
<dbReference type="EMBL" id="MLJW01000173">
    <property type="protein sequence ID" value="OIQ95103.1"/>
    <property type="molecule type" value="Genomic_DNA"/>
</dbReference>
<accession>A0A1J5RSZ9</accession>
<proteinExistence type="predicted"/>
<dbReference type="Pfam" id="PF21716">
    <property type="entry name" value="dnstrm_HI1420"/>
    <property type="match status" value="1"/>
</dbReference>
<reference evidence="1" key="1">
    <citation type="submission" date="2016-10" db="EMBL/GenBank/DDBJ databases">
        <title>Sequence of Gallionella enrichment culture.</title>
        <authorList>
            <person name="Poehlein A."/>
            <person name="Muehling M."/>
            <person name="Daniel R."/>
        </authorList>
    </citation>
    <scope>NUCLEOTIDE SEQUENCE</scope>
</reference>
<organism evidence="1">
    <name type="scientific">mine drainage metagenome</name>
    <dbReference type="NCBI Taxonomy" id="410659"/>
    <lineage>
        <taxon>unclassified sequences</taxon>
        <taxon>metagenomes</taxon>
        <taxon>ecological metagenomes</taxon>
    </lineage>
</organism>